<evidence type="ECO:0000313" key="2">
    <source>
        <dbReference type="Proteomes" id="UP000051131"/>
    </source>
</evidence>
<keyword evidence="2" id="KW-1185">Reference proteome</keyword>
<dbReference type="SUPFAM" id="SSF52540">
    <property type="entry name" value="P-loop containing nucleoside triphosphate hydrolases"/>
    <property type="match status" value="1"/>
</dbReference>
<protein>
    <submittedName>
        <fullName evidence="1">DNA topology modulation protein</fullName>
    </submittedName>
</protein>
<dbReference type="Proteomes" id="UP000051131">
    <property type="component" value="Unassembled WGS sequence"/>
</dbReference>
<sequence length="178" mass="21092">MKIVIIGNCGSGKSTLAKQLRTQLNYPLLQLDNLWHQTNYSAEAKKWFIQEQTSFMQQGSWIIDGNYRSTMSLRLQQADVIIWLKVNKVRAILRIIKRSLLFRINKKTRPEMPNQFREHFDREYLDFLKFVFSYDEKKVLELIKANKKKQSTLLIIKKQADKKKIASLIMKKESVLLQ</sequence>
<dbReference type="AlphaFoldDB" id="A0A0R2CR01"/>
<reference evidence="1 2" key="1">
    <citation type="journal article" date="2015" name="Genome Announc.">
        <title>Expanding the biotechnology potential of lactobacilli through comparative genomics of 213 strains and associated genera.</title>
        <authorList>
            <person name="Sun Z."/>
            <person name="Harris H.M."/>
            <person name="McCann A."/>
            <person name="Guo C."/>
            <person name="Argimon S."/>
            <person name="Zhang W."/>
            <person name="Yang X."/>
            <person name="Jeffery I.B."/>
            <person name="Cooney J.C."/>
            <person name="Kagawa T.F."/>
            <person name="Liu W."/>
            <person name="Song Y."/>
            <person name="Salvetti E."/>
            <person name="Wrobel A."/>
            <person name="Rasinkangas P."/>
            <person name="Parkhill J."/>
            <person name="Rea M.C."/>
            <person name="O'Sullivan O."/>
            <person name="Ritari J."/>
            <person name="Douillard F.P."/>
            <person name="Paul Ross R."/>
            <person name="Yang R."/>
            <person name="Briner A.E."/>
            <person name="Felis G.E."/>
            <person name="de Vos W.M."/>
            <person name="Barrangou R."/>
            <person name="Klaenhammer T.R."/>
            <person name="Caufield P.W."/>
            <person name="Cui Y."/>
            <person name="Zhang H."/>
            <person name="O'Toole P.W."/>
        </authorList>
    </citation>
    <scope>NUCLEOTIDE SEQUENCE [LARGE SCALE GENOMIC DNA]</scope>
    <source>
        <strain evidence="1 2">DSM 21116</strain>
    </source>
</reference>
<gene>
    <name evidence="1" type="ORF">FC80_GL001484</name>
</gene>
<dbReference type="InterPro" id="IPR052922">
    <property type="entry name" value="Cytidylate_Kinase-2"/>
</dbReference>
<accession>A0A0R2CR01</accession>
<dbReference type="OrthoDB" id="1201990at2"/>
<evidence type="ECO:0000313" key="1">
    <source>
        <dbReference type="EMBL" id="KRM90147.1"/>
    </source>
</evidence>
<dbReference type="STRING" id="1423729.FC80_GL001484"/>
<dbReference type="PATRIC" id="fig|1423729.3.peg.1506"/>
<dbReference type="PANTHER" id="PTHR37816">
    <property type="entry name" value="YALI0E33011P"/>
    <property type="match status" value="1"/>
</dbReference>
<dbReference type="InterPro" id="IPR027417">
    <property type="entry name" value="P-loop_NTPase"/>
</dbReference>
<organism evidence="1 2">
    <name type="scientific">Liquorilactobacillus cacaonum DSM 21116</name>
    <dbReference type="NCBI Taxonomy" id="1423729"/>
    <lineage>
        <taxon>Bacteria</taxon>
        <taxon>Bacillati</taxon>
        <taxon>Bacillota</taxon>
        <taxon>Bacilli</taxon>
        <taxon>Lactobacillales</taxon>
        <taxon>Lactobacillaceae</taxon>
        <taxon>Liquorilactobacillus</taxon>
    </lineage>
</organism>
<name>A0A0R2CR01_9LACO</name>
<dbReference type="PANTHER" id="PTHR37816:SF3">
    <property type="entry name" value="MODULATES DNA TOPOLOGY"/>
    <property type="match status" value="1"/>
</dbReference>
<dbReference type="RefSeq" id="WP_057829699.1">
    <property type="nucleotide sequence ID" value="NZ_AYZE01000016.1"/>
</dbReference>
<proteinExistence type="predicted"/>
<dbReference type="EMBL" id="AYZE01000016">
    <property type="protein sequence ID" value="KRM90147.1"/>
    <property type="molecule type" value="Genomic_DNA"/>
</dbReference>
<dbReference type="Gene3D" id="3.40.50.300">
    <property type="entry name" value="P-loop containing nucleotide triphosphate hydrolases"/>
    <property type="match status" value="1"/>
</dbReference>
<comment type="caution">
    <text evidence="1">The sequence shown here is derived from an EMBL/GenBank/DDBJ whole genome shotgun (WGS) entry which is preliminary data.</text>
</comment>